<evidence type="ECO:0000313" key="7">
    <source>
        <dbReference type="EMBL" id="GAA97449.1"/>
    </source>
</evidence>
<dbReference type="HOGENOM" id="CLU_027089_0_2_1"/>
<dbReference type="OrthoDB" id="448280at2759"/>
<feature type="compositionally biased region" description="Polar residues" evidence="5">
    <location>
        <begin position="108"/>
        <end position="118"/>
    </location>
</feature>
<evidence type="ECO:0000256" key="2">
    <source>
        <dbReference type="ARBA" id="ARBA00022692"/>
    </source>
</evidence>
<feature type="transmembrane region" description="Helical" evidence="6">
    <location>
        <begin position="196"/>
        <end position="220"/>
    </location>
</feature>
<dbReference type="EMBL" id="BABT02000119">
    <property type="protein sequence ID" value="GAA97449.1"/>
    <property type="molecule type" value="Genomic_DNA"/>
</dbReference>
<dbReference type="STRING" id="764103.G7E3N9"/>
<proteinExistence type="predicted"/>
<sequence>MDHVQHFSSGVIIATAFIHLLAPAFEELSSPLLEGTFWAAYPFAALISMISMLGVFVTELSCLRLGNAILNRSQTTDKTSKPGDNDMEDDCEYGCGIAHNTHDLEPASETSSLLSTHSQKGDHMTAEEHNTNFANVVGAFILEAGVVLHSFFIGLTLAVTRDFWPLASVIIFHQTFEGLGLGTRLCSLRIKRRHKLLPYCAAVGYAATTPLGIAVGLLAASSYDPESKEASIVQGVLDSTSAGILLYSGVVNLLVHDFLLSDSMKEAPASKIARALATVGLGVAAMSLLGIWA</sequence>
<protein>
    <recommendedName>
        <fullName evidence="9">Zinc/iron permease</fullName>
    </recommendedName>
</protein>
<feature type="transmembrane region" description="Helical" evidence="6">
    <location>
        <begin position="133"/>
        <end position="157"/>
    </location>
</feature>
<evidence type="ECO:0000313" key="8">
    <source>
        <dbReference type="Proteomes" id="UP000009131"/>
    </source>
</evidence>
<dbReference type="InParanoid" id="G7E3N9"/>
<organism evidence="7 8">
    <name type="scientific">Mixia osmundae (strain CBS 9802 / IAM 14324 / JCM 22182 / KY 12970)</name>
    <dbReference type="NCBI Taxonomy" id="764103"/>
    <lineage>
        <taxon>Eukaryota</taxon>
        <taxon>Fungi</taxon>
        <taxon>Dikarya</taxon>
        <taxon>Basidiomycota</taxon>
        <taxon>Pucciniomycotina</taxon>
        <taxon>Mixiomycetes</taxon>
        <taxon>Mixiales</taxon>
        <taxon>Mixiaceae</taxon>
        <taxon>Mixia</taxon>
    </lineage>
</organism>
<dbReference type="OMA" id="ISEYPWV"/>
<reference evidence="7 8" key="1">
    <citation type="journal article" date="2011" name="J. Gen. Appl. Microbiol.">
        <title>Draft genome sequencing of the enigmatic basidiomycete Mixia osmundae.</title>
        <authorList>
            <person name="Nishida H."/>
            <person name="Nagatsuka Y."/>
            <person name="Sugiyama J."/>
        </authorList>
    </citation>
    <scope>NUCLEOTIDE SEQUENCE [LARGE SCALE GENOMIC DNA]</scope>
    <source>
        <strain evidence="8">CBS 9802 / IAM 14324 / JCM 22182 / KY 12970</strain>
    </source>
</reference>
<comment type="caution">
    <text evidence="7">The sequence shown here is derived from an EMBL/GenBank/DDBJ whole genome shotgun (WGS) entry which is preliminary data.</text>
</comment>
<dbReference type="RefSeq" id="XP_014568027.1">
    <property type="nucleotide sequence ID" value="XM_014712541.1"/>
</dbReference>
<evidence type="ECO:0000256" key="5">
    <source>
        <dbReference type="SAM" id="MobiDB-lite"/>
    </source>
</evidence>
<keyword evidence="3 6" id="KW-1133">Transmembrane helix</keyword>
<dbReference type="PANTHER" id="PTHR11040:SF32">
    <property type="entry name" value="ZINC-REGULATED TRANSPORTER 1"/>
    <property type="match status" value="1"/>
</dbReference>
<name>G7E3N9_MIXOS</name>
<gene>
    <name evidence="7" type="primary">Mo04128</name>
    <name evidence="7" type="ORF">E5Q_04128</name>
</gene>
<keyword evidence="8" id="KW-1185">Reference proteome</keyword>
<evidence type="ECO:0008006" key="9">
    <source>
        <dbReference type="Google" id="ProtNLM"/>
    </source>
</evidence>
<dbReference type="Pfam" id="PF02535">
    <property type="entry name" value="Zip"/>
    <property type="match status" value="1"/>
</dbReference>
<evidence type="ECO:0000256" key="6">
    <source>
        <dbReference type="SAM" id="Phobius"/>
    </source>
</evidence>
<dbReference type="AlphaFoldDB" id="G7E3N9"/>
<dbReference type="PANTHER" id="PTHR11040">
    <property type="entry name" value="ZINC/IRON TRANSPORTER"/>
    <property type="match status" value="1"/>
</dbReference>
<comment type="subcellular location">
    <subcellularLocation>
        <location evidence="1">Membrane</location>
        <topology evidence="1">Multi-pass membrane protein</topology>
    </subcellularLocation>
</comment>
<feature type="transmembrane region" description="Helical" evidence="6">
    <location>
        <begin position="163"/>
        <end position="184"/>
    </location>
</feature>
<evidence type="ECO:0000256" key="1">
    <source>
        <dbReference type="ARBA" id="ARBA00004141"/>
    </source>
</evidence>
<dbReference type="GO" id="GO:0005385">
    <property type="term" value="F:zinc ion transmembrane transporter activity"/>
    <property type="evidence" value="ECO:0007669"/>
    <property type="project" value="TreeGrafter"/>
</dbReference>
<dbReference type="eggNOG" id="KOG1558">
    <property type="taxonomic scope" value="Eukaryota"/>
</dbReference>
<keyword evidence="4 6" id="KW-0472">Membrane</keyword>
<dbReference type="GO" id="GO:0005886">
    <property type="term" value="C:plasma membrane"/>
    <property type="evidence" value="ECO:0007669"/>
    <property type="project" value="TreeGrafter"/>
</dbReference>
<feature type="transmembrane region" description="Helical" evidence="6">
    <location>
        <begin position="7"/>
        <end position="25"/>
    </location>
</feature>
<accession>G7E3N9</accession>
<keyword evidence="2 6" id="KW-0812">Transmembrane</keyword>
<evidence type="ECO:0000256" key="3">
    <source>
        <dbReference type="ARBA" id="ARBA00022989"/>
    </source>
</evidence>
<feature type="region of interest" description="Disordered" evidence="5">
    <location>
        <begin position="102"/>
        <end position="121"/>
    </location>
</feature>
<dbReference type="Proteomes" id="UP000009131">
    <property type="component" value="Unassembled WGS sequence"/>
</dbReference>
<feature type="transmembrane region" description="Helical" evidence="6">
    <location>
        <begin position="240"/>
        <end position="260"/>
    </location>
</feature>
<feature type="transmembrane region" description="Helical" evidence="6">
    <location>
        <begin position="272"/>
        <end position="292"/>
    </location>
</feature>
<feature type="transmembrane region" description="Helical" evidence="6">
    <location>
        <begin position="37"/>
        <end position="57"/>
    </location>
</feature>
<reference evidence="7 8" key="2">
    <citation type="journal article" date="2012" name="Open Biol.">
        <title>Characteristics of nucleosomes and linker DNA regions on the genome of the basidiomycete Mixia osmundae revealed by mono- and dinucleosome mapping.</title>
        <authorList>
            <person name="Nishida H."/>
            <person name="Kondo S."/>
            <person name="Matsumoto T."/>
            <person name="Suzuki Y."/>
            <person name="Yoshikawa H."/>
            <person name="Taylor T.D."/>
            <person name="Sugiyama J."/>
        </authorList>
    </citation>
    <scope>NUCLEOTIDE SEQUENCE [LARGE SCALE GENOMIC DNA]</scope>
    <source>
        <strain evidence="8">CBS 9802 / IAM 14324 / JCM 22182 / KY 12970</strain>
    </source>
</reference>
<dbReference type="InterPro" id="IPR003689">
    <property type="entry name" value="ZIP"/>
</dbReference>
<evidence type="ECO:0000256" key="4">
    <source>
        <dbReference type="ARBA" id="ARBA00023136"/>
    </source>
</evidence>